<evidence type="ECO:0000313" key="2">
    <source>
        <dbReference type="Proteomes" id="UP000503162"/>
    </source>
</evidence>
<dbReference type="InterPro" id="IPR010982">
    <property type="entry name" value="Lambda_DNA-bd_dom_sf"/>
</dbReference>
<sequence length="71" mass="7883">MELKTWLDAERGRYTALAAHLDVTVGRISQMADEGVPVKYMQAVRAFTKNKVTLEEMVKARTPDSKTAEAG</sequence>
<organism evidence="1 2">
    <name type="scientific">Hydrogenophaga crocea</name>
    <dbReference type="NCBI Taxonomy" id="2716225"/>
    <lineage>
        <taxon>Bacteria</taxon>
        <taxon>Pseudomonadati</taxon>
        <taxon>Pseudomonadota</taxon>
        <taxon>Betaproteobacteria</taxon>
        <taxon>Burkholderiales</taxon>
        <taxon>Comamonadaceae</taxon>
        <taxon>Hydrogenophaga</taxon>
    </lineage>
</organism>
<gene>
    <name evidence="1" type="ORF">G9Q37_05335</name>
</gene>
<dbReference type="Proteomes" id="UP000503162">
    <property type="component" value="Chromosome"/>
</dbReference>
<reference evidence="1 2" key="1">
    <citation type="submission" date="2020-03" db="EMBL/GenBank/DDBJ databases">
        <title>Hydrogenophaga sp. nov. isolated from cyanobacterial mat.</title>
        <authorList>
            <person name="Thorat V."/>
            <person name="Kirdat K."/>
            <person name="Tiwarekar B."/>
            <person name="Costa E.D."/>
            <person name="Yadav A."/>
        </authorList>
    </citation>
    <scope>NUCLEOTIDE SEQUENCE [LARGE SCALE GENOMIC DNA]</scope>
    <source>
        <strain evidence="1 2">BA0156</strain>
    </source>
</reference>
<evidence type="ECO:0000313" key="1">
    <source>
        <dbReference type="EMBL" id="QIM51601.1"/>
    </source>
</evidence>
<proteinExistence type="predicted"/>
<keyword evidence="2" id="KW-1185">Reference proteome</keyword>
<dbReference type="RefSeq" id="WP_166225600.1">
    <property type="nucleotide sequence ID" value="NZ_CP049989.1"/>
</dbReference>
<protein>
    <submittedName>
        <fullName evidence="1">Helix-turn-helix domain-containing protein</fullName>
    </submittedName>
</protein>
<dbReference type="GO" id="GO:0003677">
    <property type="term" value="F:DNA binding"/>
    <property type="evidence" value="ECO:0007669"/>
    <property type="project" value="InterPro"/>
</dbReference>
<name>A0A6G8IER0_9BURK</name>
<dbReference type="AlphaFoldDB" id="A0A6G8IER0"/>
<dbReference type="EMBL" id="CP049989">
    <property type="protein sequence ID" value="QIM51601.1"/>
    <property type="molecule type" value="Genomic_DNA"/>
</dbReference>
<dbReference type="SUPFAM" id="SSF47413">
    <property type="entry name" value="lambda repressor-like DNA-binding domains"/>
    <property type="match status" value="1"/>
</dbReference>
<dbReference type="Gene3D" id="1.10.260.40">
    <property type="entry name" value="lambda repressor-like DNA-binding domains"/>
    <property type="match status" value="1"/>
</dbReference>
<dbReference type="KEGG" id="hcz:G9Q37_05335"/>
<accession>A0A6G8IER0</accession>